<evidence type="ECO:0000313" key="1">
    <source>
        <dbReference type="EMBL" id="VDL73284.1"/>
    </source>
</evidence>
<proteinExistence type="predicted"/>
<dbReference type="WBParaSite" id="NBR_0000969401-mRNA-1">
    <property type="protein sequence ID" value="NBR_0000969401-mRNA-1"/>
    <property type="gene ID" value="NBR_0000969401"/>
</dbReference>
<dbReference type="EMBL" id="UYSL01020180">
    <property type="protein sequence ID" value="VDL73284.1"/>
    <property type="molecule type" value="Genomic_DNA"/>
</dbReference>
<protein>
    <submittedName>
        <fullName evidence="3">GPS domain-containing protein</fullName>
    </submittedName>
</protein>
<accession>A0A0N4Y206</accession>
<reference evidence="1 2" key="2">
    <citation type="submission" date="2018-11" db="EMBL/GenBank/DDBJ databases">
        <authorList>
            <consortium name="Pathogen Informatics"/>
        </authorList>
    </citation>
    <scope>NUCLEOTIDE SEQUENCE [LARGE SCALE GENOMIC DNA]</scope>
</reference>
<dbReference type="PANTHER" id="PTHR45692">
    <property type="entry name" value="G_PROTEIN_RECEP_F2_4 DOMAIN-CONTAINING PROTEIN"/>
    <property type="match status" value="1"/>
</dbReference>
<reference evidence="3" key="1">
    <citation type="submission" date="2017-02" db="UniProtKB">
        <authorList>
            <consortium name="WormBaseParasite"/>
        </authorList>
    </citation>
    <scope>IDENTIFICATION</scope>
</reference>
<dbReference type="PANTHER" id="PTHR45692:SF1">
    <property type="entry name" value="G-PROTEIN COUPLED RECEPTORS FAMILY 2 PROFILE 2 DOMAIN-CONTAINING PROTEIN"/>
    <property type="match status" value="1"/>
</dbReference>
<dbReference type="STRING" id="27835.A0A0N4Y206"/>
<keyword evidence="2" id="KW-1185">Reference proteome</keyword>
<sequence length="332" mass="36619">MILNETLTYSEMGDELTSTQIQEITNILSNSAAIENLKPEDSQNILRNMDGVLSADEEQIQESGNSSQRLLSLLPQMVHNTNSSQFDFLSGMNLGFTAKRVDCSSTTDDALVDFGNFFEILNGSLPKNIQNNAVYIPIGDICKQQPASHVYLTVYRNRKLFTGPTQYQTYGSTTRWAERTADTDGAVEKLAYQRTGKQDTANDEPALPSPCSRQTALPENAPVMSGTLMYNDAIVSHLAADTTMAVLKFNVTKVLPPLHGHFQVTWWDTEKLVWSTEQRCTTTKDGDIITANCPHLTDFTLIVDAALNDPNVCESALMNLGYTVNAISICSL</sequence>
<name>A0A0N4Y206_NIPBR</name>
<evidence type="ECO:0000313" key="3">
    <source>
        <dbReference type="WBParaSite" id="NBR_0000969401-mRNA-1"/>
    </source>
</evidence>
<evidence type="ECO:0000313" key="2">
    <source>
        <dbReference type="Proteomes" id="UP000271162"/>
    </source>
</evidence>
<gene>
    <name evidence="1" type="ORF">NBR_LOCUS9695</name>
</gene>
<dbReference type="AlphaFoldDB" id="A0A0N4Y206"/>
<organism evidence="3">
    <name type="scientific">Nippostrongylus brasiliensis</name>
    <name type="common">Rat hookworm</name>
    <dbReference type="NCBI Taxonomy" id="27835"/>
    <lineage>
        <taxon>Eukaryota</taxon>
        <taxon>Metazoa</taxon>
        <taxon>Ecdysozoa</taxon>
        <taxon>Nematoda</taxon>
        <taxon>Chromadorea</taxon>
        <taxon>Rhabditida</taxon>
        <taxon>Rhabditina</taxon>
        <taxon>Rhabditomorpha</taxon>
        <taxon>Strongyloidea</taxon>
        <taxon>Heligmosomidae</taxon>
        <taxon>Nippostrongylus</taxon>
    </lineage>
</organism>
<dbReference type="Proteomes" id="UP000271162">
    <property type="component" value="Unassembled WGS sequence"/>
</dbReference>